<protein>
    <recommendedName>
        <fullName evidence="3">DNA-binding protein</fullName>
    </recommendedName>
</protein>
<evidence type="ECO:0008006" key="3">
    <source>
        <dbReference type="Google" id="ProtNLM"/>
    </source>
</evidence>
<organism evidence="1 2">
    <name type="scientific">Pusillimonas minor</name>
    <dbReference type="NCBI Taxonomy" id="2697024"/>
    <lineage>
        <taxon>Bacteria</taxon>
        <taxon>Pseudomonadati</taxon>
        <taxon>Pseudomonadota</taxon>
        <taxon>Betaproteobacteria</taxon>
        <taxon>Burkholderiales</taxon>
        <taxon>Alcaligenaceae</taxon>
        <taxon>Pusillimonas</taxon>
    </lineage>
</organism>
<dbReference type="RefSeq" id="WP_123659837.1">
    <property type="nucleotide sequence ID" value="NZ_JACJUU010000006.1"/>
</dbReference>
<name>A0A842HRD5_9BURK</name>
<comment type="caution">
    <text evidence="1">The sequence shown here is derived from an EMBL/GenBank/DDBJ whole genome shotgun (WGS) entry which is preliminary data.</text>
</comment>
<proteinExistence type="predicted"/>
<dbReference type="EMBL" id="JACJUU010000006">
    <property type="protein sequence ID" value="MBC2770188.1"/>
    <property type="molecule type" value="Genomic_DNA"/>
</dbReference>
<sequence>MTTVATEFNYSELARQIAARMSPEALLSAEDVGAMLGYPARYIRETIALAPGFPVAIRLRLNDDGKRSNPRWRRTDVEEWVTTHLAQRRARSGRPRNQTVM</sequence>
<reference evidence="1 2" key="1">
    <citation type="submission" date="2020-08" db="EMBL/GenBank/DDBJ databases">
        <title>Paraeoetvoesia sp. YC-7-48 draft genome sequence.</title>
        <authorList>
            <person name="Yao L."/>
        </authorList>
    </citation>
    <scope>NUCLEOTIDE SEQUENCE [LARGE SCALE GENOMIC DNA]</scope>
    <source>
        <strain evidence="2">YC-7-48</strain>
    </source>
</reference>
<evidence type="ECO:0000313" key="2">
    <source>
        <dbReference type="Proteomes" id="UP000545386"/>
    </source>
</evidence>
<keyword evidence="2" id="KW-1185">Reference proteome</keyword>
<accession>A0A842HRD5</accession>
<gene>
    <name evidence="1" type="ORF">GTU67_09725</name>
</gene>
<dbReference type="AlphaFoldDB" id="A0A842HRD5"/>
<dbReference type="Proteomes" id="UP000545386">
    <property type="component" value="Unassembled WGS sequence"/>
</dbReference>
<evidence type="ECO:0000313" key="1">
    <source>
        <dbReference type="EMBL" id="MBC2770188.1"/>
    </source>
</evidence>